<dbReference type="SUPFAM" id="SSF52091">
    <property type="entry name" value="SpoIIaa-like"/>
    <property type="match status" value="1"/>
</dbReference>
<comment type="caution">
    <text evidence="4">The sequence shown here is derived from an EMBL/GenBank/DDBJ whole genome shotgun (WGS) entry which is preliminary data.</text>
</comment>
<reference evidence="4" key="1">
    <citation type="journal article" date="2014" name="Int. J. Syst. Evol. Microbiol.">
        <title>Complete genome sequence of Corynebacterium casei LMG S-19264T (=DSM 44701T), isolated from a smear-ripened cheese.</title>
        <authorList>
            <consortium name="US DOE Joint Genome Institute (JGI-PGF)"/>
            <person name="Walter F."/>
            <person name="Albersmeier A."/>
            <person name="Kalinowski J."/>
            <person name="Ruckert C."/>
        </authorList>
    </citation>
    <scope>NUCLEOTIDE SEQUENCE</scope>
    <source>
        <strain evidence="4">JCM 3093</strain>
    </source>
</reference>
<dbReference type="AlphaFoldDB" id="A0AA37F341"/>
<name>A0AA37F341_9ACTN</name>
<dbReference type="Gene3D" id="3.30.750.24">
    <property type="entry name" value="STAS domain"/>
    <property type="match status" value="1"/>
</dbReference>
<dbReference type="CDD" id="cd07043">
    <property type="entry name" value="STAS_anti-anti-sigma_factors"/>
    <property type="match status" value="1"/>
</dbReference>
<sequence>MSIEVISHPACAVISVSGDLDKVSAPQLEKVISEVLGAGHVHLIVDVSALGFCDSTGVWLLLAGLRRSFEAGGWLRLAGVRGFLQRLLELTRLSEAFPTDPTVAEAMRHVPARRSGQASPPAPA</sequence>
<evidence type="ECO:0000313" key="4">
    <source>
        <dbReference type="EMBL" id="GGK54133.1"/>
    </source>
</evidence>
<proteinExistence type="inferred from homology"/>
<accession>A0AA37F341</accession>
<dbReference type="InterPro" id="IPR003658">
    <property type="entry name" value="Anti-sigma_ant"/>
</dbReference>
<dbReference type="EMBL" id="BMQD01000003">
    <property type="protein sequence ID" value="GGK54133.1"/>
    <property type="molecule type" value="Genomic_DNA"/>
</dbReference>
<dbReference type="PANTHER" id="PTHR33495">
    <property type="entry name" value="ANTI-SIGMA FACTOR ANTAGONIST TM_1081-RELATED-RELATED"/>
    <property type="match status" value="1"/>
</dbReference>
<feature type="domain" description="STAS" evidence="3">
    <location>
        <begin position="1"/>
        <end position="110"/>
    </location>
</feature>
<evidence type="ECO:0000256" key="2">
    <source>
        <dbReference type="RuleBase" id="RU003749"/>
    </source>
</evidence>
<protein>
    <recommendedName>
        <fullName evidence="2">Anti-sigma factor antagonist</fullName>
    </recommendedName>
</protein>
<reference evidence="4" key="2">
    <citation type="submission" date="2022-09" db="EMBL/GenBank/DDBJ databases">
        <authorList>
            <person name="Sun Q."/>
            <person name="Ohkuma M."/>
        </authorList>
    </citation>
    <scope>NUCLEOTIDE SEQUENCE</scope>
    <source>
        <strain evidence="4">JCM 3093</strain>
    </source>
</reference>
<dbReference type="RefSeq" id="WP_068896448.1">
    <property type="nucleotide sequence ID" value="NZ_JBHSVA010000001.1"/>
</dbReference>
<gene>
    <name evidence="4" type="primary">arsI</name>
    <name evidence="4" type="ORF">GCM10010126_12070</name>
</gene>
<comment type="similarity">
    <text evidence="1 2">Belongs to the anti-sigma-factor antagonist family.</text>
</comment>
<dbReference type="InterPro" id="IPR036513">
    <property type="entry name" value="STAS_dom_sf"/>
</dbReference>
<dbReference type="PANTHER" id="PTHR33495:SF2">
    <property type="entry name" value="ANTI-SIGMA FACTOR ANTAGONIST TM_1081-RELATED"/>
    <property type="match status" value="1"/>
</dbReference>
<evidence type="ECO:0000256" key="1">
    <source>
        <dbReference type="ARBA" id="ARBA00009013"/>
    </source>
</evidence>
<evidence type="ECO:0000313" key="5">
    <source>
        <dbReference type="Proteomes" id="UP000627984"/>
    </source>
</evidence>
<dbReference type="Proteomes" id="UP000627984">
    <property type="component" value="Unassembled WGS sequence"/>
</dbReference>
<dbReference type="GO" id="GO:0043856">
    <property type="term" value="F:anti-sigma factor antagonist activity"/>
    <property type="evidence" value="ECO:0007669"/>
    <property type="project" value="InterPro"/>
</dbReference>
<dbReference type="PROSITE" id="PS50801">
    <property type="entry name" value="STAS"/>
    <property type="match status" value="1"/>
</dbReference>
<dbReference type="InterPro" id="IPR002645">
    <property type="entry name" value="STAS_dom"/>
</dbReference>
<evidence type="ECO:0000259" key="3">
    <source>
        <dbReference type="PROSITE" id="PS50801"/>
    </source>
</evidence>
<dbReference type="Pfam" id="PF01740">
    <property type="entry name" value="STAS"/>
    <property type="match status" value="1"/>
</dbReference>
<organism evidence="4 5">
    <name type="scientific">Planomonospora parontospora</name>
    <dbReference type="NCBI Taxonomy" id="58119"/>
    <lineage>
        <taxon>Bacteria</taxon>
        <taxon>Bacillati</taxon>
        <taxon>Actinomycetota</taxon>
        <taxon>Actinomycetes</taxon>
        <taxon>Streptosporangiales</taxon>
        <taxon>Streptosporangiaceae</taxon>
        <taxon>Planomonospora</taxon>
    </lineage>
</organism>
<dbReference type="NCBIfam" id="TIGR00377">
    <property type="entry name" value="ant_ant_sig"/>
    <property type="match status" value="1"/>
</dbReference>